<gene>
    <name evidence="2" type="ORF">OT_ostta07g02490</name>
</gene>
<dbReference type="RefSeq" id="XP_003080338.2">
    <property type="nucleotide sequence ID" value="XM_003080290.2"/>
</dbReference>
<name>A0A090M3B5_OSTTA</name>
<feature type="signal peptide" evidence="1">
    <location>
        <begin position="1"/>
        <end position="33"/>
    </location>
</feature>
<evidence type="ECO:0000313" key="2">
    <source>
        <dbReference type="EMBL" id="CEF98725.1"/>
    </source>
</evidence>
<proteinExistence type="predicted"/>
<dbReference type="EMBL" id="CAID01000007">
    <property type="protein sequence ID" value="CEF98725.1"/>
    <property type="molecule type" value="Genomic_DNA"/>
</dbReference>
<feature type="chain" id="PRO_5001859594" evidence="1">
    <location>
        <begin position="34"/>
        <end position="361"/>
    </location>
</feature>
<dbReference type="KEGG" id="ota:OT_ostta07g02490"/>
<dbReference type="AlphaFoldDB" id="A0A090M3B5"/>
<evidence type="ECO:0000256" key="1">
    <source>
        <dbReference type="SAM" id="SignalP"/>
    </source>
</evidence>
<dbReference type="Proteomes" id="UP000009170">
    <property type="component" value="Unassembled WGS sequence"/>
</dbReference>
<dbReference type="InParanoid" id="A0A090M3B5"/>
<comment type="caution">
    <text evidence="2">The sequence shown here is derived from an EMBL/GenBank/DDBJ whole genome shotgun (WGS) entry which is preliminary data.</text>
</comment>
<dbReference type="GeneID" id="9837185"/>
<evidence type="ECO:0000313" key="3">
    <source>
        <dbReference type="Proteomes" id="UP000009170"/>
    </source>
</evidence>
<sequence length="361" mass="40807">MHARAFRPTRARAAKITSFLVLVVLIALAYAYADVIASEGVFNDASRSLRWRSPLYAAVLTATWSHERVLNAQRICEFASTIAEFGCVIKNATVIDEDTARAIEARGYIERFEAYEHAESDRGWTPRRVIGVMMRPLKFYAHKSADRRKVRLYERAEDRTRRAGSIGNLALFGILAQFVSEPTVDSSTIEQSLVRTNDDLWPDVGEALERARERDRTYLRSSRSDYDDSILLFEDDANVVSPSPDALRSELMALIQTLPTGWDILSLDPHPNFCREPFWKHPSAPTSLKRRVHRTYSTFSRTTAIVVSRRGALKILRNLPTNIVIDMFIARILRQGGLRIYLACDNGIVRQVDSSVTSLGG</sequence>
<keyword evidence="3" id="KW-1185">Reference proteome</keyword>
<accession>A0A090M3B5</accession>
<dbReference type="OrthoDB" id="523908at2759"/>
<reference evidence="3" key="1">
    <citation type="journal article" date="2006" name="Proc. Natl. Acad. Sci. U.S.A.">
        <title>Genome analysis of the smallest free-living eukaryote Ostreococcus tauri unveils many unique features.</title>
        <authorList>
            <person name="Derelle E."/>
            <person name="Ferraz C."/>
            <person name="Rombauts S."/>
            <person name="Rouze P."/>
            <person name="Worden A.Z."/>
            <person name="Robbens S."/>
            <person name="Partensky F."/>
            <person name="Degroeve S."/>
            <person name="Echeynie S."/>
            <person name="Cooke R."/>
            <person name="Saeys Y."/>
            <person name="Wuyts J."/>
            <person name="Jabbari K."/>
            <person name="Bowler C."/>
            <person name="Panaud O."/>
            <person name="Piegu B."/>
            <person name="Ball S.G."/>
            <person name="Ral J.-P."/>
            <person name="Bouget F.-Y."/>
            <person name="Piganeau G."/>
            <person name="De Baets B."/>
            <person name="Picard A."/>
            <person name="Delseny M."/>
            <person name="Demaille J."/>
            <person name="Van de Peer Y."/>
            <person name="Moreau H."/>
        </authorList>
    </citation>
    <scope>NUCLEOTIDE SEQUENCE [LARGE SCALE GENOMIC DNA]</scope>
    <source>
        <strain evidence="3">OTTH 0595 / CCAP 157/2 / RCC745</strain>
    </source>
</reference>
<organism evidence="2 3">
    <name type="scientific">Ostreococcus tauri</name>
    <name type="common">Marine green alga</name>
    <dbReference type="NCBI Taxonomy" id="70448"/>
    <lineage>
        <taxon>Eukaryota</taxon>
        <taxon>Viridiplantae</taxon>
        <taxon>Chlorophyta</taxon>
        <taxon>Mamiellophyceae</taxon>
        <taxon>Mamiellales</taxon>
        <taxon>Bathycoccaceae</taxon>
        <taxon>Ostreococcus</taxon>
    </lineage>
</organism>
<protein>
    <submittedName>
        <fullName evidence="2">Unnamed product</fullName>
    </submittedName>
</protein>
<reference evidence="2 3" key="2">
    <citation type="journal article" date="2014" name="BMC Genomics">
        <title>An improved genome of the model marine alga Ostreococcus tauri unfolds by assessing Illumina de novo assemblies.</title>
        <authorList>
            <person name="Blanc-Mathieu R."/>
            <person name="Verhelst B."/>
            <person name="Derelle E."/>
            <person name="Rombauts S."/>
            <person name="Bouget F.Y."/>
            <person name="Carre I."/>
            <person name="Chateau A."/>
            <person name="Eyre-Walker A."/>
            <person name="Grimsley N."/>
            <person name="Moreau H."/>
            <person name="Piegu B."/>
            <person name="Rivals E."/>
            <person name="Schackwitz W."/>
            <person name="Van de Peer Y."/>
            <person name="Piganeau G."/>
        </authorList>
    </citation>
    <scope>NUCLEOTIDE SEQUENCE [LARGE SCALE GENOMIC DNA]</scope>
    <source>
        <strain evidence="3">OTTH 0595 / CCAP 157/2 / RCC745</strain>
    </source>
</reference>
<keyword evidence="1" id="KW-0732">Signal</keyword>